<name>A0A8H5BFN9_9AGAR</name>
<proteinExistence type="predicted"/>
<dbReference type="EMBL" id="JAACJJ010000028">
    <property type="protein sequence ID" value="KAF5322505.1"/>
    <property type="molecule type" value="Genomic_DNA"/>
</dbReference>
<dbReference type="OrthoDB" id="978at2759"/>
<dbReference type="SMART" id="SM01296">
    <property type="entry name" value="N2227"/>
    <property type="match status" value="1"/>
</dbReference>
<reference evidence="1 2" key="1">
    <citation type="journal article" date="2020" name="ISME J.">
        <title>Uncovering the hidden diversity of litter-decomposition mechanisms in mushroom-forming fungi.</title>
        <authorList>
            <person name="Floudas D."/>
            <person name="Bentzer J."/>
            <person name="Ahren D."/>
            <person name="Johansson T."/>
            <person name="Persson P."/>
            <person name="Tunlid A."/>
        </authorList>
    </citation>
    <scope>NUCLEOTIDE SEQUENCE [LARGE SCALE GENOMIC DNA]</scope>
    <source>
        <strain evidence="1 2">CBS 101986</strain>
    </source>
</reference>
<accession>A0A8H5BFN9</accession>
<keyword evidence="2" id="KW-1185">Reference proteome</keyword>
<dbReference type="SUPFAM" id="SSF53335">
    <property type="entry name" value="S-adenosyl-L-methionine-dependent methyltransferases"/>
    <property type="match status" value="1"/>
</dbReference>
<dbReference type="PANTHER" id="PTHR12303:SF13">
    <property type="match status" value="1"/>
</dbReference>
<sequence>MVLAFRFILSPKHTKSINEHIMRPYAHWFSHQRTTDSLFRTVSFPDAIPRLGPRFHLLEEDFLKIPVPSAKAGSAQGTSYDFIVTLFFIDTSLDIFATLSHIFALLRPGGTWVNLGPLLWTGGGQASAELSLEEVLMAAKEIGFVIDKSERGPAARRTVECEYTSDKQAMMRWIYKAEYWVARKPE</sequence>
<protein>
    <submittedName>
        <fullName evidence="1">Uncharacterized protein</fullName>
    </submittedName>
</protein>
<dbReference type="AlphaFoldDB" id="A0A8H5BFN9"/>
<dbReference type="GO" id="GO:0008757">
    <property type="term" value="F:S-adenosylmethionine-dependent methyltransferase activity"/>
    <property type="evidence" value="ECO:0007669"/>
    <property type="project" value="InterPro"/>
</dbReference>
<dbReference type="InterPro" id="IPR029063">
    <property type="entry name" value="SAM-dependent_MTases_sf"/>
</dbReference>
<evidence type="ECO:0000313" key="2">
    <source>
        <dbReference type="Proteomes" id="UP000567179"/>
    </source>
</evidence>
<dbReference type="Pfam" id="PF07942">
    <property type="entry name" value="CARME"/>
    <property type="match status" value="1"/>
</dbReference>
<organism evidence="1 2">
    <name type="scientific">Psilocybe cf. subviscida</name>
    <dbReference type="NCBI Taxonomy" id="2480587"/>
    <lineage>
        <taxon>Eukaryota</taxon>
        <taxon>Fungi</taxon>
        <taxon>Dikarya</taxon>
        <taxon>Basidiomycota</taxon>
        <taxon>Agaricomycotina</taxon>
        <taxon>Agaricomycetes</taxon>
        <taxon>Agaricomycetidae</taxon>
        <taxon>Agaricales</taxon>
        <taxon>Agaricineae</taxon>
        <taxon>Strophariaceae</taxon>
        <taxon>Psilocybe</taxon>
    </lineage>
</organism>
<dbReference type="InterPro" id="IPR012901">
    <property type="entry name" value="CARME"/>
</dbReference>
<dbReference type="Gene3D" id="3.40.50.150">
    <property type="entry name" value="Vaccinia Virus protein VP39"/>
    <property type="match status" value="1"/>
</dbReference>
<gene>
    <name evidence="1" type="ORF">D9619_001589</name>
</gene>
<dbReference type="Proteomes" id="UP000567179">
    <property type="component" value="Unassembled WGS sequence"/>
</dbReference>
<evidence type="ECO:0000313" key="1">
    <source>
        <dbReference type="EMBL" id="KAF5322505.1"/>
    </source>
</evidence>
<dbReference type="PANTHER" id="PTHR12303">
    <property type="entry name" value="CARNOSINE N-METHYLTRANSFERASE"/>
    <property type="match status" value="1"/>
</dbReference>
<comment type="caution">
    <text evidence="1">The sequence shown here is derived from an EMBL/GenBank/DDBJ whole genome shotgun (WGS) entry which is preliminary data.</text>
</comment>